<dbReference type="InterPro" id="IPR049362">
    <property type="entry name" value="TTI1_rpt"/>
</dbReference>
<proteinExistence type="predicted"/>
<feature type="region of interest" description="Disordered" evidence="1">
    <location>
        <begin position="535"/>
        <end position="589"/>
    </location>
</feature>
<dbReference type="InterPro" id="IPR057566">
    <property type="entry name" value="TPR_TTI1_N"/>
</dbReference>
<gene>
    <name evidence="4" type="ORF">K470DRAFT_256017</name>
</gene>
<dbReference type="PANTHER" id="PTHR18460:SF3">
    <property type="entry name" value="TELO2-INTERACTING PROTEIN 1 HOMOLOG"/>
    <property type="match status" value="1"/>
</dbReference>
<dbReference type="EMBL" id="MU005966">
    <property type="protein sequence ID" value="KAF2862380.1"/>
    <property type="molecule type" value="Genomic_DNA"/>
</dbReference>
<evidence type="ECO:0000259" key="3">
    <source>
        <dbReference type="Pfam" id="PF24181"/>
    </source>
</evidence>
<dbReference type="InterPro" id="IPR011989">
    <property type="entry name" value="ARM-like"/>
</dbReference>
<dbReference type="InterPro" id="IPR016024">
    <property type="entry name" value="ARM-type_fold"/>
</dbReference>
<protein>
    <recommendedName>
        <fullName evidence="6">ARM repeat-containing protein</fullName>
    </recommendedName>
</protein>
<feature type="domain" description="TTI1 C-terminal TPR" evidence="3">
    <location>
        <begin position="562"/>
        <end position="678"/>
    </location>
</feature>
<dbReference type="OrthoDB" id="49511at2759"/>
<dbReference type="Pfam" id="PF24173">
    <property type="entry name" value="TPR_TTI1_N"/>
    <property type="match status" value="1"/>
</dbReference>
<evidence type="ECO:0000313" key="4">
    <source>
        <dbReference type="EMBL" id="KAF2862380.1"/>
    </source>
</evidence>
<evidence type="ECO:0000256" key="1">
    <source>
        <dbReference type="SAM" id="MobiDB-lite"/>
    </source>
</evidence>
<dbReference type="Pfam" id="PF24181">
    <property type="entry name" value="TPR_TTI1_C"/>
    <property type="match status" value="1"/>
</dbReference>
<dbReference type="AlphaFoldDB" id="A0A6A7C4J7"/>
<dbReference type="Gene3D" id="1.25.10.10">
    <property type="entry name" value="Leucine-rich Repeat Variant"/>
    <property type="match status" value="1"/>
</dbReference>
<evidence type="ECO:0008006" key="6">
    <source>
        <dbReference type="Google" id="ProtNLM"/>
    </source>
</evidence>
<feature type="compositionally biased region" description="Basic and acidic residues" evidence="1">
    <location>
        <begin position="535"/>
        <end position="564"/>
    </location>
</feature>
<sequence length="834" mass="90973">MCTILGEKEQLQESAYQTLRILFQVQGAAFADGGNIHHLSGIVVLLIDGIHGKNPQSRATALNALKACLESLPRGDLWIQFLPGVVSALFKVLIPNTGNRYGSKMLVGALEVLKEVLTLSVPKIESNEASGQIYNGFRGVVRLKIHERGNVRGALAELCSVVLGLENLKACTPLAVETLLELAVNTDDVEQKLNPFSNILQSILYEKVEKLPAIIAGADDQKKIITLQQIAVGYGLIYDDKSTLDVALANALQDSVNTTLSAAPSLLIQDETSLVHTKGQKDVLSAIESLLQKIHSPTLTIQLSERLEPSNPELAPFWLLLTANELTPTTPMDEIYSLSLSLLTSPTPPTERLQSLALRALSHQATLTGRPFRLTLIDTLYPVLHTLATPSATLQTASLQTLDTFTSACEYPNPAALILDNVDYLTNAIALKLGSFDLRPQTPQVLIWMLRLTGAALVPYLGDVVESISVALEMFHGYPALVEVLFAVLRGVVEAGSTFDEAGRGDRLLPYSSERMGISAVAAFLVERRAEFNSEQGGRERAPQRPWKDLAEDGGEGKYLAEDRSDVEDEDQDEESSPPEEAPPEKSQTFKTLLKISSLTKYFLPSHSPSLRGEILSLLLSSIPALARDEDSFLPLVNDLWPGVVHRLRDPEVNVRILAWGVVGAFAREAGSFLRERVQGIWGDVRAVWGEVGMRGDVPPRGLEGGGGKGVLIPVTDQGDSEVASRTETNERKITLHPNDGIASQGTDVSYQSRPLGLLREAVKDAVLSIVEYATVPPEAFDDVLFWLRAEIGMGEERTMKILERENDDAVWLTRYKMGLEGEIDNRGDGVVVV</sequence>
<dbReference type="Pfam" id="PF21547">
    <property type="entry name" value="TTI1"/>
    <property type="match status" value="1"/>
</dbReference>
<feature type="domain" description="TTI1 N-terminal TPR" evidence="2">
    <location>
        <begin position="8"/>
        <end position="120"/>
    </location>
</feature>
<feature type="compositionally biased region" description="Acidic residues" evidence="1">
    <location>
        <begin position="565"/>
        <end position="578"/>
    </location>
</feature>
<accession>A0A6A7C4J7</accession>
<dbReference type="PANTHER" id="PTHR18460">
    <property type="entry name" value="TEL2 INTERACTING PROTEIN 1 TTI1 FAMILY MEMBER"/>
    <property type="match status" value="1"/>
</dbReference>
<reference evidence="4" key="1">
    <citation type="journal article" date="2020" name="Stud. Mycol.">
        <title>101 Dothideomycetes genomes: a test case for predicting lifestyles and emergence of pathogens.</title>
        <authorList>
            <person name="Haridas S."/>
            <person name="Albert R."/>
            <person name="Binder M."/>
            <person name="Bloem J."/>
            <person name="Labutti K."/>
            <person name="Salamov A."/>
            <person name="Andreopoulos B."/>
            <person name="Baker S."/>
            <person name="Barry K."/>
            <person name="Bills G."/>
            <person name="Bluhm B."/>
            <person name="Cannon C."/>
            <person name="Castanera R."/>
            <person name="Culley D."/>
            <person name="Daum C."/>
            <person name="Ezra D."/>
            <person name="Gonzalez J."/>
            <person name="Henrissat B."/>
            <person name="Kuo A."/>
            <person name="Liang C."/>
            <person name="Lipzen A."/>
            <person name="Lutzoni F."/>
            <person name="Magnuson J."/>
            <person name="Mondo S."/>
            <person name="Nolan M."/>
            <person name="Ohm R."/>
            <person name="Pangilinan J."/>
            <person name="Park H.-J."/>
            <person name="Ramirez L."/>
            <person name="Alfaro M."/>
            <person name="Sun H."/>
            <person name="Tritt A."/>
            <person name="Yoshinaga Y."/>
            <person name="Zwiers L.-H."/>
            <person name="Turgeon B."/>
            <person name="Goodwin S."/>
            <person name="Spatafora J."/>
            <person name="Crous P."/>
            <person name="Grigoriev I."/>
        </authorList>
    </citation>
    <scope>NUCLEOTIDE SEQUENCE</scope>
    <source>
        <strain evidence="4">CBS 480.64</strain>
    </source>
</reference>
<evidence type="ECO:0000313" key="5">
    <source>
        <dbReference type="Proteomes" id="UP000799421"/>
    </source>
</evidence>
<name>A0A6A7C4J7_9PEZI</name>
<evidence type="ECO:0000259" key="2">
    <source>
        <dbReference type="Pfam" id="PF24173"/>
    </source>
</evidence>
<dbReference type="Proteomes" id="UP000799421">
    <property type="component" value="Unassembled WGS sequence"/>
</dbReference>
<keyword evidence="5" id="KW-1185">Reference proteome</keyword>
<organism evidence="4 5">
    <name type="scientific">Piedraia hortae CBS 480.64</name>
    <dbReference type="NCBI Taxonomy" id="1314780"/>
    <lineage>
        <taxon>Eukaryota</taxon>
        <taxon>Fungi</taxon>
        <taxon>Dikarya</taxon>
        <taxon>Ascomycota</taxon>
        <taxon>Pezizomycotina</taxon>
        <taxon>Dothideomycetes</taxon>
        <taxon>Dothideomycetidae</taxon>
        <taxon>Capnodiales</taxon>
        <taxon>Piedraiaceae</taxon>
        <taxon>Piedraia</taxon>
    </lineage>
</organism>
<dbReference type="SUPFAM" id="SSF48371">
    <property type="entry name" value="ARM repeat"/>
    <property type="match status" value="1"/>
</dbReference>
<dbReference type="InterPro" id="IPR057567">
    <property type="entry name" value="TPR_TTI1_C"/>
</dbReference>
<dbReference type="InterPro" id="IPR052587">
    <property type="entry name" value="TELO2-interacting_protein_1"/>
</dbReference>
<dbReference type="GO" id="GO:0005737">
    <property type="term" value="C:cytoplasm"/>
    <property type="evidence" value="ECO:0007669"/>
    <property type="project" value="TreeGrafter"/>
</dbReference>